<dbReference type="Gene3D" id="3.90.1200.10">
    <property type="match status" value="1"/>
</dbReference>
<comment type="caution">
    <text evidence="2">The sequence shown here is derived from an EMBL/GenBank/DDBJ whole genome shotgun (WGS) entry which is preliminary data.</text>
</comment>
<dbReference type="EMBL" id="JAMQAW010000009">
    <property type="protein sequence ID" value="MCM2388935.1"/>
    <property type="molecule type" value="Genomic_DNA"/>
</dbReference>
<dbReference type="InterPro" id="IPR011009">
    <property type="entry name" value="Kinase-like_dom_sf"/>
</dbReference>
<dbReference type="SUPFAM" id="SSF56112">
    <property type="entry name" value="Protein kinase-like (PK-like)"/>
    <property type="match status" value="1"/>
</dbReference>
<evidence type="ECO:0000313" key="2">
    <source>
        <dbReference type="EMBL" id="MCM2388935.1"/>
    </source>
</evidence>
<evidence type="ECO:0000259" key="1">
    <source>
        <dbReference type="Pfam" id="PF01636"/>
    </source>
</evidence>
<evidence type="ECO:0000313" key="3">
    <source>
        <dbReference type="Proteomes" id="UP001431429"/>
    </source>
</evidence>
<organism evidence="2 3">
    <name type="scientific">Streptomyces albipurpureus</name>
    <dbReference type="NCBI Taxonomy" id="2897419"/>
    <lineage>
        <taxon>Bacteria</taxon>
        <taxon>Bacillati</taxon>
        <taxon>Actinomycetota</taxon>
        <taxon>Actinomycetes</taxon>
        <taxon>Kitasatosporales</taxon>
        <taxon>Streptomycetaceae</taxon>
        <taxon>Streptomyces</taxon>
    </lineage>
</organism>
<feature type="domain" description="Aminoglycoside phosphotransferase" evidence="1">
    <location>
        <begin position="158"/>
        <end position="213"/>
    </location>
</feature>
<gene>
    <name evidence="2" type="ORF">NBG84_11635</name>
</gene>
<accession>A0ABT0UKF0</accession>
<reference evidence="2" key="1">
    <citation type="submission" date="2022-06" db="EMBL/GenBank/DDBJ databases">
        <title>Genome public.</title>
        <authorList>
            <person name="Sun Q."/>
        </authorList>
    </citation>
    <scope>NUCLEOTIDE SEQUENCE</scope>
    <source>
        <strain evidence="2">CWNU-1</strain>
    </source>
</reference>
<sequence>MVERVQWEELPAVLREAVEACTGPVITSESVTSGFNCSLALVVHTHKAGSLFLKGVRLSDDVGMAGLRCEEQIGGVVGGISPTIRYRFERAGWRCLAFGYVDGRHADYGPGTGDLGTIALTVGRMHQLPVPAVPLVQLSERFAGCLRPGEADALKGSHLLHTDMNPHNVLIGAADGRAYVVDWAMPAIGPAWVDAAYLATWLMSYGHTPEDAHTWLSGQPSWRQADRGAVEAFVAVTCRDFSESVGEENAATSNARFRHLLDFMC</sequence>
<dbReference type="Proteomes" id="UP001431429">
    <property type="component" value="Unassembled WGS sequence"/>
</dbReference>
<protein>
    <submittedName>
        <fullName evidence="2">Aminoglycoside phosphotransferase family protein</fullName>
    </submittedName>
</protein>
<dbReference type="InterPro" id="IPR002575">
    <property type="entry name" value="Aminoglycoside_PTrfase"/>
</dbReference>
<name>A0ABT0UKF0_9ACTN</name>
<dbReference type="Pfam" id="PF01636">
    <property type="entry name" value="APH"/>
    <property type="match status" value="1"/>
</dbReference>
<keyword evidence="3" id="KW-1185">Reference proteome</keyword>
<proteinExistence type="predicted"/>